<dbReference type="Pfam" id="PF00364">
    <property type="entry name" value="Biotin_lipoyl"/>
    <property type="match status" value="1"/>
</dbReference>
<evidence type="ECO:0000256" key="5">
    <source>
        <dbReference type="ARBA" id="ARBA00022840"/>
    </source>
</evidence>
<evidence type="ECO:0000313" key="11">
    <source>
        <dbReference type="Proteomes" id="UP001275049"/>
    </source>
</evidence>
<protein>
    <recommendedName>
        <fullName evidence="2">biotin carboxylase</fullName>
        <ecNumber evidence="2">6.3.4.14</ecNumber>
    </recommendedName>
</protein>
<evidence type="ECO:0000256" key="6">
    <source>
        <dbReference type="ARBA" id="ARBA00023267"/>
    </source>
</evidence>
<dbReference type="Pfam" id="PF02785">
    <property type="entry name" value="Biotin_carb_C"/>
    <property type="match status" value="1"/>
</dbReference>
<dbReference type="InterPro" id="IPR050856">
    <property type="entry name" value="Biotin_carboxylase_complex"/>
</dbReference>
<reference evidence="10 11" key="1">
    <citation type="submission" date="2023-10" db="EMBL/GenBank/DDBJ databases">
        <title>Whole Genome based description of the genera Actinobaculum and Actinotignum reveals a complex phylogenetic relationship within the species included in the genus Actinotignum.</title>
        <authorList>
            <person name="Jensen C.S."/>
            <person name="Dargis R."/>
            <person name="Kemp M."/>
            <person name="Christensen J.J."/>
        </authorList>
    </citation>
    <scope>NUCLEOTIDE SEQUENCE [LARGE SCALE GENOMIC DNA]</scope>
    <source>
        <strain evidence="10 11">SLA_B974</strain>
    </source>
</reference>
<dbReference type="InterPro" id="IPR005482">
    <property type="entry name" value="Biotin_COase_C"/>
</dbReference>
<dbReference type="CDD" id="cd06850">
    <property type="entry name" value="biotinyl_domain"/>
    <property type="match status" value="1"/>
</dbReference>
<keyword evidence="5 7" id="KW-0067">ATP-binding</keyword>
<dbReference type="Gene3D" id="2.40.50.100">
    <property type="match status" value="1"/>
</dbReference>
<gene>
    <name evidence="10" type="ORF">R6G86_01540</name>
</gene>
<dbReference type="SUPFAM" id="SSF51230">
    <property type="entry name" value="Single hybrid motif"/>
    <property type="match status" value="1"/>
</dbReference>
<dbReference type="EMBL" id="JAWNGA010000002">
    <property type="protein sequence ID" value="MDY5132428.1"/>
    <property type="molecule type" value="Genomic_DNA"/>
</dbReference>
<evidence type="ECO:0000256" key="2">
    <source>
        <dbReference type="ARBA" id="ARBA00013263"/>
    </source>
</evidence>
<sequence>MKRILIANRGEIAVRLIRTCLDSGFTPIAVYADQDAGSMHVRLADEAYGLDGNTPATSYLDIDTIINVAKRAKADAIHPGYGFLSENAAFARAVEEAGMIFIGPTPEQIEQLGDKVTARALAASVGAPLAPGIDRPLNNAEEAVAIAHEIGLPVAIKASFGGGGRGLKIVHNIDDVADAFDAATHEADIAFGRSEVFIEKFLERPRHVEVQIIGDGEGNVLVVGDRDCSLQRRNQKLVEEAPAPNVPDDVRAKIHQAAHDICSAVKYRNAGTVEFLYAQDGTVAFLEVNTRLQVEHPITEEITGMDLVMEQFRVAQGLGLSRLDTPKPTGHAIEFRVNAEDPGRGFLPSPGHISRIRQPGGPCVRWENGVQAGDDVQAAFDSMVAKLIVWADTREEAVARAARAIKETSVDGIATVLPFMREVIKHDDFIGDELKVDTGWIERELMPILESQPRAKLRRRVDFQRFPIEVDGKILMFGLPDGVALFGAGGAAAAQKPAEDQTELESPITGTLYRRLVEDNSVVEAGVTVGIGETMKMETNIIAHRSGVIHWEVQEGGAITAGRPVARIVPQR</sequence>
<dbReference type="InterPro" id="IPR011054">
    <property type="entry name" value="Rudment_hybrid_motif"/>
</dbReference>
<dbReference type="SMART" id="SM00878">
    <property type="entry name" value="Biotin_carb_C"/>
    <property type="match status" value="1"/>
</dbReference>
<dbReference type="InterPro" id="IPR000089">
    <property type="entry name" value="Biotin_lipoyl"/>
</dbReference>
<dbReference type="SUPFAM" id="SSF52440">
    <property type="entry name" value="PreATP-grasp domain"/>
    <property type="match status" value="1"/>
</dbReference>
<keyword evidence="6" id="KW-0092">Biotin</keyword>
<comment type="cofactor">
    <cofactor evidence="1">
        <name>biotin</name>
        <dbReference type="ChEBI" id="CHEBI:57586"/>
    </cofactor>
</comment>
<dbReference type="InterPro" id="IPR005481">
    <property type="entry name" value="BC-like_N"/>
</dbReference>
<evidence type="ECO:0000259" key="8">
    <source>
        <dbReference type="PROSITE" id="PS50975"/>
    </source>
</evidence>
<dbReference type="PANTHER" id="PTHR18866">
    <property type="entry name" value="CARBOXYLASE:PYRUVATE/ACETYL-COA/PROPIONYL-COA CARBOXYLASE"/>
    <property type="match status" value="1"/>
</dbReference>
<dbReference type="Proteomes" id="UP001275049">
    <property type="component" value="Unassembled WGS sequence"/>
</dbReference>
<evidence type="ECO:0000313" key="10">
    <source>
        <dbReference type="EMBL" id="MDY5132428.1"/>
    </source>
</evidence>
<dbReference type="SUPFAM" id="SSF51246">
    <property type="entry name" value="Rudiment single hybrid motif"/>
    <property type="match status" value="1"/>
</dbReference>
<dbReference type="InterPro" id="IPR011053">
    <property type="entry name" value="Single_hybrid_motif"/>
</dbReference>
<keyword evidence="11" id="KW-1185">Reference proteome</keyword>
<dbReference type="InterPro" id="IPR011764">
    <property type="entry name" value="Biotin_carboxylation_dom"/>
</dbReference>
<evidence type="ECO:0000256" key="3">
    <source>
        <dbReference type="ARBA" id="ARBA00022598"/>
    </source>
</evidence>
<evidence type="ECO:0000256" key="4">
    <source>
        <dbReference type="ARBA" id="ARBA00022741"/>
    </source>
</evidence>
<dbReference type="SUPFAM" id="SSF56059">
    <property type="entry name" value="Glutathione synthetase ATP-binding domain-like"/>
    <property type="match status" value="1"/>
</dbReference>
<comment type="caution">
    <text evidence="10">The sequence shown here is derived from an EMBL/GenBank/DDBJ whole genome shotgun (WGS) entry which is preliminary data.</text>
</comment>
<evidence type="ECO:0000256" key="7">
    <source>
        <dbReference type="PROSITE-ProRule" id="PRU00409"/>
    </source>
</evidence>
<feature type="domain" description="ATP-grasp" evidence="8">
    <location>
        <begin position="119"/>
        <end position="316"/>
    </location>
</feature>
<proteinExistence type="predicted"/>
<feature type="domain" description="Biotin carboxylation" evidence="9">
    <location>
        <begin position="1"/>
        <end position="444"/>
    </location>
</feature>
<dbReference type="Gene3D" id="3.30.470.20">
    <property type="entry name" value="ATP-grasp fold, B domain"/>
    <property type="match status" value="1"/>
</dbReference>
<keyword evidence="4 7" id="KW-0547">Nucleotide-binding</keyword>
<dbReference type="InterPro" id="IPR005479">
    <property type="entry name" value="CPAse_ATP-bd"/>
</dbReference>
<keyword evidence="3" id="KW-0436">Ligase</keyword>
<name>A0ABU5G9V6_9ACTO</name>
<dbReference type="Pfam" id="PF02786">
    <property type="entry name" value="CPSase_L_D2"/>
    <property type="match status" value="1"/>
</dbReference>
<dbReference type="PROSITE" id="PS50975">
    <property type="entry name" value="ATP_GRASP"/>
    <property type="match status" value="1"/>
</dbReference>
<dbReference type="PANTHER" id="PTHR18866:SF33">
    <property type="entry name" value="METHYLCROTONOYL-COA CARBOXYLASE SUBUNIT ALPHA, MITOCHONDRIAL-RELATED"/>
    <property type="match status" value="1"/>
</dbReference>
<dbReference type="InterPro" id="IPR016185">
    <property type="entry name" value="PreATP-grasp_dom_sf"/>
</dbReference>
<dbReference type="RefSeq" id="WP_320754879.1">
    <property type="nucleotide sequence ID" value="NZ_JAWNGA010000002.1"/>
</dbReference>
<dbReference type="PROSITE" id="PS50979">
    <property type="entry name" value="BC"/>
    <property type="match status" value="1"/>
</dbReference>
<dbReference type="Pfam" id="PF00289">
    <property type="entry name" value="Biotin_carb_N"/>
    <property type="match status" value="1"/>
</dbReference>
<dbReference type="EC" id="6.3.4.14" evidence="2"/>
<evidence type="ECO:0000259" key="9">
    <source>
        <dbReference type="PROSITE" id="PS50979"/>
    </source>
</evidence>
<evidence type="ECO:0000256" key="1">
    <source>
        <dbReference type="ARBA" id="ARBA00001953"/>
    </source>
</evidence>
<accession>A0ABU5G9V6</accession>
<organism evidence="10 11">
    <name type="scientific">Actinotignum urinale</name>
    <dbReference type="NCBI Taxonomy" id="190146"/>
    <lineage>
        <taxon>Bacteria</taxon>
        <taxon>Bacillati</taxon>
        <taxon>Actinomycetota</taxon>
        <taxon>Actinomycetes</taxon>
        <taxon>Actinomycetales</taxon>
        <taxon>Actinomycetaceae</taxon>
        <taxon>Actinotignum</taxon>
    </lineage>
</organism>
<dbReference type="InterPro" id="IPR011761">
    <property type="entry name" value="ATP-grasp"/>
</dbReference>
<dbReference type="PROSITE" id="PS00867">
    <property type="entry name" value="CPSASE_2"/>
    <property type="match status" value="1"/>
</dbReference>